<dbReference type="EMBL" id="BAAAZN010000008">
    <property type="protein sequence ID" value="GAA3554309.1"/>
    <property type="molecule type" value="Genomic_DNA"/>
</dbReference>
<dbReference type="InterPro" id="IPR015797">
    <property type="entry name" value="NUDIX_hydrolase-like_dom_sf"/>
</dbReference>
<evidence type="ECO:0000313" key="6">
    <source>
        <dbReference type="Proteomes" id="UP001500689"/>
    </source>
</evidence>
<organism evidence="5 6">
    <name type="scientific">Amycolatopsis ultiminotia</name>
    <dbReference type="NCBI Taxonomy" id="543629"/>
    <lineage>
        <taxon>Bacteria</taxon>
        <taxon>Bacillati</taxon>
        <taxon>Actinomycetota</taxon>
        <taxon>Actinomycetes</taxon>
        <taxon>Pseudonocardiales</taxon>
        <taxon>Pseudonocardiaceae</taxon>
        <taxon>Amycolatopsis</taxon>
    </lineage>
</organism>
<gene>
    <name evidence="5" type="ORF">GCM10022222_42460</name>
</gene>
<dbReference type="Gene3D" id="3.90.79.10">
    <property type="entry name" value="Nucleoside Triphosphate Pyrophosphohydrolase"/>
    <property type="match status" value="1"/>
</dbReference>
<comment type="caution">
    <text evidence="5">The sequence shown here is derived from an EMBL/GenBank/DDBJ whole genome shotgun (WGS) entry which is preliminary data.</text>
</comment>
<dbReference type="Pfam" id="PF00293">
    <property type="entry name" value="NUDIX"/>
    <property type="match status" value="1"/>
</dbReference>
<evidence type="ECO:0000256" key="1">
    <source>
        <dbReference type="ARBA" id="ARBA00005582"/>
    </source>
</evidence>
<evidence type="ECO:0000256" key="3">
    <source>
        <dbReference type="RuleBase" id="RU003476"/>
    </source>
</evidence>
<evidence type="ECO:0000256" key="2">
    <source>
        <dbReference type="ARBA" id="ARBA00022801"/>
    </source>
</evidence>
<reference evidence="6" key="1">
    <citation type="journal article" date="2019" name="Int. J. Syst. Evol. Microbiol.">
        <title>The Global Catalogue of Microorganisms (GCM) 10K type strain sequencing project: providing services to taxonomists for standard genome sequencing and annotation.</title>
        <authorList>
            <consortium name="The Broad Institute Genomics Platform"/>
            <consortium name="The Broad Institute Genome Sequencing Center for Infectious Disease"/>
            <person name="Wu L."/>
            <person name="Ma J."/>
        </authorList>
    </citation>
    <scope>NUCLEOTIDE SEQUENCE [LARGE SCALE GENOMIC DNA]</scope>
    <source>
        <strain evidence="6">JCM 16898</strain>
    </source>
</reference>
<feature type="domain" description="Nudix hydrolase" evidence="4">
    <location>
        <begin position="16"/>
        <end position="147"/>
    </location>
</feature>
<dbReference type="RefSeq" id="WP_344862360.1">
    <property type="nucleotide sequence ID" value="NZ_BAAAZN010000008.1"/>
</dbReference>
<dbReference type="SUPFAM" id="SSF55811">
    <property type="entry name" value="Nudix"/>
    <property type="match status" value="1"/>
</dbReference>
<keyword evidence="2 3" id="KW-0378">Hydrolase</keyword>
<evidence type="ECO:0000313" key="5">
    <source>
        <dbReference type="EMBL" id="GAA3554309.1"/>
    </source>
</evidence>
<comment type="similarity">
    <text evidence="1 3">Belongs to the Nudix hydrolase family.</text>
</comment>
<protein>
    <submittedName>
        <fullName evidence="5">NUDIX hydrolase</fullName>
    </submittedName>
</protein>
<evidence type="ECO:0000259" key="4">
    <source>
        <dbReference type="PROSITE" id="PS51462"/>
    </source>
</evidence>
<dbReference type="InterPro" id="IPR020084">
    <property type="entry name" value="NUDIX_hydrolase_CS"/>
</dbReference>
<dbReference type="InterPro" id="IPR020476">
    <property type="entry name" value="Nudix_hydrolase"/>
</dbReference>
<dbReference type="InterPro" id="IPR000086">
    <property type="entry name" value="NUDIX_hydrolase_dom"/>
</dbReference>
<sequence>MTDTTTDTTDDRTPVFYTADVVLFAMRGNEPLVLLIERGWDPHQGRLAFPGGHVEPDESSEAAARREAQEETGLDLAGIPLRMVGVYDEPGRDPRGRYVSVVYTATLASLPAPVAGDDAARAFWLPLATALREARDGRFAFDHARILTDARG</sequence>
<dbReference type="GO" id="GO:0016787">
    <property type="term" value="F:hydrolase activity"/>
    <property type="evidence" value="ECO:0007669"/>
    <property type="project" value="UniProtKB-KW"/>
</dbReference>
<name>A0ABP6WRB7_9PSEU</name>
<dbReference type="PANTHER" id="PTHR43736">
    <property type="entry name" value="ADP-RIBOSE PYROPHOSPHATASE"/>
    <property type="match status" value="1"/>
</dbReference>
<dbReference type="PANTHER" id="PTHR43736:SF1">
    <property type="entry name" value="DIHYDRONEOPTERIN TRIPHOSPHATE DIPHOSPHATASE"/>
    <property type="match status" value="1"/>
</dbReference>
<dbReference type="Proteomes" id="UP001500689">
    <property type="component" value="Unassembled WGS sequence"/>
</dbReference>
<proteinExistence type="inferred from homology"/>
<dbReference type="CDD" id="cd18873">
    <property type="entry name" value="NUDIX_NadM_like"/>
    <property type="match status" value="1"/>
</dbReference>
<keyword evidence="6" id="KW-1185">Reference proteome</keyword>
<accession>A0ABP6WRB7</accession>
<dbReference type="PROSITE" id="PS00893">
    <property type="entry name" value="NUDIX_BOX"/>
    <property type="match status" value="1"/>
</dbReference>
<dbReference type="PRINTS" id="PR00502">
    <property type="entry name" value="NUDIXFAMILY"/>
</dbReference>
<dbReference type="PROSITE" id="PS51462">
    <property type="entry name" value="NUDIX"/>
    <property type="match status" value="1"/>
</dbReference>